<evidence type="ECO:0000313" key="1">
    <source>
        <dbReference type="EMBL" id="PSL46504.1"/>
    </source>
</evidence>
<gene>
    <name evidence="1" type="ORF">CLV51_103484</name>
</gene>
<dbReference type="AlphaFoldDB" id="A0A2P8HJW2"/>
<evidence type="ECO:0000313" key="2">
    <source>
        <dbReference type="Proteomes" id="UP000240971"/>
    </source>
</evidence>
<keyword evidence="2" id="KW-1185">Reference proteome</keyword>
<protein>
    <submittedName>
        <fullName evidence="1">Uncharacterized protein</fullName>
    </submittedName>
</protein>
<proteinExistence type="predicted"/>
<accession>A0A2P8HJW2</accession>
<dbReference type="EMBL" id="PYAW01000003">
    <property type="protein sequence ID" value="PSL46504.1"/>
    <property type="molecule type" value="Genomic_DNA"/>
</dbReference>
<comment type="caution">
    <text evidence="1">The sequence shown here is derived from an EMBL/GenBank/DDBJ whole genome shotgun (WGS) entry which is preliminary data.</text>
</comment>
<name>A0A2P8HJW2_CHINA</name>
<sequence length="68" mass="7161">MKKKSEKKLSLSMIKVTSLSRNGAQLIQGGNAISGPVGPSGPTTVRPDPCASQYQACTMDCTFGCTPW</sequence>
<organism evidence="1 2">
    <name type="scientific">Chitinophaga niastensis</name>
    <dbReference type="NCBI Taxonomy" id="536980"/>
    <lineage>
        <taxon>Bacteria</taxon>
        <taxon>Pseudomonadati</taxon>
        <taxon>Bacteroidota</taxon>
        <taxon>Chitinophagia</taxon>
        <taxon>Chitinophagales</taxon>
        <taxon>Chitinophagaceae</taxon>
        <taxon>Chitinophaga</taxon>
    </lineage>
</organism>
<reference evidence="1 2" key="1">
    <citation type="submission" date="2018-03" db="EMBL/GenBank/DDBJ databases">
        <title>Genomic Encyclopedia of Archaeal and Bacterial Type Strains, Phase II (KMG-II): from individual species to whole genera.</title>
        <authorList>
            <person name="Goeker M."/>
        </authorList>
    </citation>
    <scope>NUCLEOTIDE SEQUENCE [LARGE SCALE GENOMIC DNA]</scope>
    <source>
        <strain evidence="1 2">DSM 24859</strain>
    </source>
</reference>
<dbReference type="Proteomes" id="UP000240971">
    <property type="component" value="Unassembled WGS sequence"/>
</dbReference>